<dbReference type="Pfam" id="PF17451">
    <property type="entry name" value="Glyco_hyd_101C"/>
    <property type="match status" value="1"/>
</dbReference>
<dbReference type="GO" id="GO:0030246">
    <property type="term" value="F:carbohydrate binding"/>
    <property type="evidence" value="ECO:0007669"/>
    <property type="project" value="InterPro"/>
</dbReference>
<sequence>MPMRSSGTKYKNPAFYCRRNDLMLSKNNKMIFKLWIWMMVLLVASSQLMVLPSNTAHANSEELDDLPIVSQEKTIESIPPINVETFVNEQPVIPSVIQAVYSDSTTAEVMVSWDSIESSNYAQVGTFTVKGSVEGTSIKAEAAVTVLEKSKETTGNVDIDTFLDELKNNVPSSQEVVSYTNNYQSMEPEAMTFVKGNGTTSVNNGLTVTINNLGGSGAIATWDKAPWLSGGIIDTTMRYNSTNQSNIGFVLGSNDSNQGVAIRYDAGTTWVIQSPDGTSKWETFDGPELKMETDYHIQIGFHGTKLLIIVDDVTYYNKNTDLLSSLSGLGQIGLYKRYATGEIAIKSLRIEGVGTKEKPANIVNYVQDYENSNYTPHWSGLKATVVTDITGNKVLSLKKGSSERGEDLDSPQIQQGTLSLDFKLVNPDKLVSGQGFAFGFRMNDSASIFNELGVDPSSWIPESNTGWGDKQEIPYPIQGRWNNLMFNFNGKKITVFLNKKRIGDISFEQYSEAAGRFGLRIRSTVELQIDNVQYTNQIIEPKQIAQYSNDFEDGIKGTWTGADSTIITEGSNRVLRLSNIKDNVMNLDAPSLQSATYMLDVKPATTDIGFVIGDGAIVKYEGTKWVLLNKDGTSTDFVISDAMGFNPLPNTWNKVGLQYSDHSVILSINGATLQANLPAGQQFGEGSFGIVAQNYMYIDNVVFTEEFLDMNTSSPHAGKLRYEEYYEGDPIVNWEGFKDMPQVANGYLQGMLDAGTAAVNKDVNPVPNGIYQVKMQTDGAAGITLGNIVIYEESPGSWKYKLEGCNDAFAIGATTTLAYGKDYTLRVEMIENELGLYVNGIRVGSVNVTGYTPGSFGIYNSATHAIQAKIDAITAEEVRVYAPDYNVQNWGPLDNSKPEVLAGGNSQIRLNMPGVSLAVDKDSPKFNDQLLNFDFNTNVSAGADGGRYGFIVRGSAADKYVGVVHDINGKWKVTTSNGNEISFPNTYQMQANTNYHIELRLVGTTVSLNITGPDGVVTDMGSISEESMAVMPGWFGVRSWYGTKQMTLSNLKMVELESLPKLKLAQETDTIEKDGLSVTIYKDFPGIVEYQVDHHTLQADVEQTNSVKINNKDYVPRTVSKKENASTYQYTMTFDEIGVVIDGHLEAKANNVVRFEMDKISDGPDFLVRSIQMNNALIHVNSSMKDASYAWSKSNGEWHGVSEELVDDMSLMKQSGSTGVTMAMVSGDGLAASAEDNVMSGGNKLIITTEKKTLVNKITVKPGSWTYRHLQSSETEELPWYEVVVTGERNNDDKTDWQDAAVAYRTEIYNEPFGAQDMKNNMMYIAFNFASQANDPFLNSLDTGKVLYNFTDGFGQMILHKGYQAEGHDDDIPSYSNIGVRQGGLDDFNYLIDEGDKYNLHVGVHLNATEYHLDANELDYSNLTGATANGPKLDRLSKGWDWIDTAYYVDQTKDVLSGELKSRLTNLYNLTKDANNPKDPALDFYYVDVYTGNDYNAYKLLQYANGLGVKVGTEFSGPIEPGVDFVHWGPDLGYPNKGNKSILSRMVKNNLDIFVGNALFKGQKIPGVTTWGDSKPDIQQGVTVFFNEVLPTKYMQHFGVLKYEEDQVTFDHDVVSKRNKSTGMIELTKNGKLISSWKDTGTTTDESVRHTGEANSLIPWVWDIKANQTLGVNDGAKLYHWNTTGNTTTWQLTDEFKDVKQFNMYELTQQGKVLVDTLVARNESLTITKAKKNTPYVLYPASADALTLVPNAGNWGEGSLIKDFAFNSEKFNVPGSWIVDDPANITIKTVQGDTEYDITKEMNKSNWNRYAEVGSDSGVISQEINGLQPGQDYTVGVWTQTEKGRKSSLQVTVNGQTYSNDVTGQDGIHKSSFKYVDTKWQRMNVEFKVPVGIHSATVKLVADPGAGTVQFDDVRIWKHTTVEKDPANKGYVVYEDFENVYEGWGPFEYGGGDRKIHIATDQSNKQDNNPVVSASENKVGPVMTWVLDGENSLKVNETDVGKLIKTNESSVKMEPNTEYDLGFIYTLEKYAGYEVSVQSRSTGEIVLKEALSTLPNPGNKAGEDGGYIRFQKKFITGAQHDYQVIFKMVSKGAGNPTSDYAFILDDFYIKEKLAVSIVSIENVQVETEAGSRPILPSQVTVTLSNDTAENATVVWEAIDPSLYAQAGSFQVKGAVNGTDIKAIATVKVKAKDSSNPGTNPGTGTNPGSNPDIGSNPSTGTKPETQPNPGTGTNNGSDQDNQTGTKPDTGNTKPKAFLDTVGHWANKEIEALVSKGIIKGMNDQKFAPDLTINRSEIAAMLTRALGLKVNGSSSFKDVTEDKWYKDDVRAVANAGLFKGYAGNLFEPMKPLSREEMAVIIVRTLEMKGRLPEASNTTQMVLSKYKDADKAGIWSREALAICIELGFIQGTPDHKLNPKRNLTRAEAAVLLSRLLTYCQTD</sequence>
<proteinExistence type="predicted"/>
<dbReference type="Gene3D" id="2.70.98.10">
    <property type="match status" value="1"/>
</dbReference>
<evidence type="ECO:0000259" key="2">
    <source>
        <dbReference type="PROSITE" id="PS51272"/>
    </source>
</evidence>
<dbReference type="InterPro" id="IPR051465">
    <property type="entry name" value="Cell_Envelope_Struct_Comp"/>
</dbReference>
<dbReference type="PROSITE" id="PS51272">
    <property type="entry name" value="SLH"/>
    <property type="match status" value="3"/>
</dbReference>
<dbReference type="Gene3D" id="2.60.120.560">
    <property type="entry name" value="Exo-inulinase, domain 1"/>
    <property type="match status" value="3"/>
</dbReference>
<dbReference type="InterPro" id="IPR040633">
    <property type="entry name" value="Gal_mutarotas_3"/>
</dbReference>
<dbReference type="Pfam" id="PF18080">
    <property type="entry name" value="Gal_mutarotas_3"/>
    <property type="match status" value="1"/>
</dbReference>
<gene>
    <name evidence="3" type="ORF">DC345_18830</name>
</gene>
<dbReference type="Gene3D" id="2.60.120.260">
    <property type="entry name" value="Galactose-binding domain-like"/>
    <property type="match status" value="2"/>
</dbReference>
<feature type="compositionally biased region" description="Low complexity" evidence="1">
    <location>
        <begin position="2189"/>
        <end position="2210"/>
    </location>
</feature>
<protein>
    <recommendedName>
        <fullName evidence="2">SLH domain-containing protein</fullName>
    </recommendedName>
</protein>
<dbReference type="EMBL" id="QEVW01000012">
    <property type="protein sequence ID" value="RAW13416.1"/>
    <property type="molecule type" value="Genomic_DNA"/>
</dbReference>
<dbReference type="PANTHER" id="PTHR43308">
    <property type="entry name" value="OUTER MEMBRANE PROTEIN ALPHA-RELATED"/>
    <property type="match status" value="1"/>
</dbReference>
<feature type="domain" description="SLH" evidence="2">
    <location>
        <begin position="2251"/>
        <end position="2314"/>
    </location>
</feature>
<evidence type="ECO:0000256" key="1">
    <source>
        <dbReference type="SAM" id="MobiDB-lite"/>
    </source>
</evidence>
<name>A0A329QMN5_9BACL</name>
<feature type="domain" description="SLH" evidence="2">
    <location>
        <begin position="2380"/>
        <end position="2439"/>
    </location>
</feature>
<dbReference type="Pfam" id="PF12905">
    <property type="entry name" value="Glyco_hydro_101"/>
    <property type="match status" value="1"/>
</dbReference>
<dbReference type="PANTHER" id="PTHR43308:SF5">
    <property type="entry name" value="S-LAYER PROTEIN _ PEPTIDOGLYCAN ENDO-BETA-N-ACETYLGLUCOSAMINIDASE"/>
    <property type="match status" value="1"/>
</dbReference>
<evidence type="ECO:0000313" key="4">
    <source>
        <dbReference type="Proteomes" id="UP000250642"/>
    </source>
</evidence>
<dbReference type="InterPro" id="IPR011081">
    <property type="entry name" value="Big_4"/>
</dbReference>
<feature type="region of interest" description="Disordered" evidence="1">
    <location>
        <begin position="2189"/>
        <end position="2255"/>
    </location>
</feature>
<feature type="domain" description="SLH" evidence="2">
    <location>
        <begin position="2315"/>
        <end position="2373"/>
    </location>
</feature>
<comment type="caution">
    <text evidence="3">The sequence shown here is derived from an EMBL/GenBank/DDBJ whole genome shotgun (WGS) entry which is preliminary data.</text>
</comment>
<dbReference type="Pfam" id="PF07532">
    <property type="entry name" value="Big_4"/>
    <property type="match status" value="2"/>
</dbReference>
<feature type="compositionally biased region" description="Polar residues" evidence="1">
    <location>
        <begin position="2211"/>
        <end position="2251"/>
    </location>
</feature>
<organism evidence="3 4">
    <name type="scientific">Paenibacillus taichungensis</name>
    <dbReference type="NCBI Taxonomy" id="484184"/>
    <lineage>
        <taxon>Bacteria</taxon>
        <taxon>Bacillati</taxon>
        <taxon>Bacillota</taxon>
        <taxon>Bacilli</taxon>
        <taxon>Bacillales</taxon>
        <taxon>Paenibacillaceae</taxon>
        <taxon>Paenibacillus</taxon>
    </lineage>
</organism>
<dbReference type="GO" id="GO:0033926">
    <property type="term" value="F:endo-alpha-N-acetylgalactosaminidase activity"/>
    <property type="evidence" value="ECO:0007669"/>
    <property type="project" value="InterPro"/>
</dbReference>
<dbReference type="InterPro" id="IPR025706">
    <property type="entry name" value="Endoa_GalNAc"/>
</dbReference>
<dbReference type="Pfam" id="PF00395">
    <property type="entry name" value="SLH"/>
    <property type="match status" value="3"/>
</dbReference>
<evidence type="ECO:0000313" key="3">
    <source>
        <dbReference type="EMBL" id="RAW13416.1"/>
    </source>
</evidence>
<dbReference type="Gene3D" id="3.20.20.80">
    <property type="entry name" value="Glycosidases"/>
    <property type="match status" value="1"/>
</dbReference>
<reference evidence="3 4" key="1">
    <citation type="submission" date="2018-04" db="EMBL/GenBank/DDBJ databases">
        <title>Paenibacillus taichungensis Genome sequencing and assembly.</title>
        <authorList>
            <person name="Xu J."/>
            <person name="Rensing C."/>
            <person name="Mazhar H.S."/>
        </authorList>
    </citation>
    <scope>NUCLEOTIDE SEQUENCE [LARGE SCALE GENOMIC DNA]</scope>
    <source>
        <strain evidence="3 4">NC1</strain>
    </source>
</reference>
<dbReference type="Proteomes" id="UP000250642">
    <property type="component" value="Unassembled WGS sequence"/>
</dbReference>
<accession>A0A329QMN5</accession>
<dbReference type="InterPro" id="IPR001119">
    <property type="entry name" value="SLH_dom"/>
</dbReference>
<dbReference type="InterPro" id="IPR014718">
    <property type="entry name" value="GH-type_carb-bd"/>
</dbReference>
<dbReference type="InterPro" id="IPR035364">
    <property type="entry name" value="Beta_sandwich_GH101"/>
</dbReference>